<comment type="similarity">
    <text evidence="1 5">Belongs to the aldehyde dehydrogenase family.</text>
</comment>
<feature type="active site" evidence="4">
    <location>
        <position position="259"/>
    </location>
</feature>
<dbReference type="Pfam" id="PF00171">
    <property type="entry name" value="Aldedh"/>
    <property type="match status" value="1"/>
</dbReference>
<keyword evidence="8" id="KW-1185">Reference proteome</keyword>
<dbReference type="SUPFAM" id="SSF53720">
    <property type="entry name" value="ALDH-like"/>
    <property type="match status" value="1"/>
</dbReference>
<dbReference type="Gene3D" id="3.40.309.10">
    <property type="entry name" value="Aldehyde Dehydrogenase, Chain A, domain 2"/>
    <property type="match status" value="1"/>
</dbReference>
<protein>
    <submittedName>
        <fullName evidence="7">Aldehyde/histidinol dehydrogenase</fullName>
    </submittedName>
</protein>
<evidence type="ECO:0000256" key="2">
    <source>
        <dbReference type="ARBA" id="ARBA00023002"/>
    </source>
</evidence>
<dbReference type="EMBL" id="JAGPYM010000003">
    <property type="protein sequence ID" value="KAH6897065.1"/>
    <property type="molecule type" value="Genomic_DNA"/>
</dbReference>
<proteinExistence type="inferred from homology"/>
<dbReference type="Gene3D" id="3.40.605.10">
    <property type="entry name" value="Aldehyde Dehydrogenase, Chain A, domain 1"/>
    <property type="match status" value="1"/>
</dbReference>
<name>A0A9P8WDR6_9HYPO</name>
<feature type="domain" description="Aldehyde dehydrogenase" evidence="6">
    <location>
        <begin position="19"/>
        <end position="486"/>
    </location>
</feature>
<dbReference type="OrthoDB" id="310895at2759"/>
<evidence type="ECO:0000256" key="5">
    <source>
        <dbReference type="RuleBase" id="RU003345"/>
    </source>
</evidence>
<comment type="caution">
    <text evidence="7">The sequence shown here is derived from an EMBL/GenBank/DDBJ whole genome shotgun (WGS) entry which is preliminary data.</text>
</comment>
<dbReference type="Proteomes" id="UP000777438">
    <property type="component" value="Unassembled WGS sequence"/>
</dbReference>
<dbReference type="InterPro" id="IPR016161">
    <property type="entry name" value="Ald_DH/histidinol_DH"/>
</dbReference>
<dbReference type="InterPro" id="IPR016163">
    <property type="entry name" value="Ald_DH_C"/>
</dbReference>
<dbReference type="PANTHER" id="PTHR42986">
    <property type="entry name" value="BENZALDEHYDE DEHYDROGENASE YFMT"/>
    <property type="match status" value="1"/>
</dbReference>
<dbReference type="InterPro" id="IPR029510">
    <property type="entry name" value="Ald_DH_CS_GLU"/>
</dbReference>
<dbReference type="AlphaFoldDB" id="A0A9P8WDR6"/>
<evidence type="ECO:0000256" key="1">
    <source>
        <dbReference type="ARBA" id="ARBA00009986"/>
    </source>
</evidence>
<reference evidence="7 8" key="1">
    <citation type="journal article" date="2021" name="Nat. Commun.">
        <title>Genetic determinants of endophytism in the Arabidopsis root mycobiome.</title>
        <authorList>
            <person name="Mesny F."/>
            <person name="Miyauchi S."/>
            <person name="Thiergart T."/>
            <person name="Pickel B."/>
            <person name="Atanasova L."/>
            <person name="Karlsson M."/>
            <person name="Huettel B."/>
            <person name="Barry K.W."/>
            <person name="Haridas S."/>
            <person name="Chen C."/>
            <person name="Bauer D."/>
            <person name="Andreopoulos W."/>
            <person name="Pangilinan J."/>
            <person name="LaButti K."/>
            <person name="Riley R."/>
            <person name="Lipzen A."/>
            <person name="Clum A."/>
            <person name="Drula E."/>
            <person name="Henrissat B."/>
            <person name="Kohler A."/>
            <person name="Grigoriev I.V."/>
            <person name="Martin F.M."/>
            <person name="Hacquard S."/>
        </authorList>
    </citation>
    <scope>NUCLEOTIDE SEQUENCE [LARGE SCALE GENOMIC DNA]</scope>
    <source>
        <strain evidence="7 8">MPI-CAGE-CH-0241</strain>
    </source>
</reference>
<evidence type="ECO:0000256" key="4">
    <source>
        <dbReference type="PROSITE-ProRule" id="PRU10007"/>
    </source>
</evidence>
<keyword evidence="2 5" id="KW-0560">Oxidoreductase</keyword>
<organism evidence="7 8">
    <name type="scientific">Thelonectria olida</name>
    <dbReference type="NCBI Taxonomy" id="1576542"/>
    <lineage>
        <taxon>Eukaryota</taxon>
        <taxon>Fungi</taxon>
        <taxon>Dikarya</taxon>
        <taxon>Ascomycota</taxon>
        <taxon>Pezizomycotina</taxon>
        <taxon>Sordariomycetes</taxon>
        <taxon>Hypocreomycetidae</taxon>
        <taxon>Hypocreales</taxon>
        <taxon>Nectriaceae</taxon>
        <taxon>Thelonectria</taxon>
    </lineage>
</organism>
<evidence type="ECO:0000259" key="6">
    <source>
        <dbReference type="Pfam" id="PF00171"/>
    </source>
</evidence>
<gene>
    <name evidence="7" type="ORF">B0T10DRAFT_583760</name>
</gene>
<keyword evidence="3" id="KW-0520">NAD</keyword>
<evidence type="ECO:0000313" key="7">
    <source>
        <dbReference type="EMBL" id="KAH6897065.1"/>
    </source>
</evidence>
<evidence type="ECO:0000256" key="3">
    <source>
        <dbReference type="ARBA" id="ARBA00023027"/>
    </source>
</evidence>
<dbReference type="InterPro" id="IPR015590">
    <property type="entry name" value="Aldehyde_DH_dom"/>
</dbReference>
<dbReference type="PROSITE" id="PS00687">
    <property type="entry name" value="ALDEHYDE_DEHYDR_GLU"/>
    <property type="match status" value="1"/>
</dbReference>
<dbReference type="InterPro" id="IPR016162">
    <property type="entry name" value="Ald_DH_N"/>
</dbReference>
<evidence type="ECO:0000313" key="8">
    <source>
        <dbReference type="Proteomes" id="UP000777438"/>
    </source>
</evidence>
<accession>A0A9P8WDR6</accession>
<dbReference type="PANTHER" id="PTHR42986:SF1">
    <property type="entry name" value="BENZALDEHYDE DEHYDROGENASE YFMT"/>
    <property type="match status" value="1"/>
</dbReference>
<dbReference type="GO" id="GO:0016620">
    <property type="term" value="F:oxidoreductase activity, acting on the aldehyde or oxo group of donors, NAD or NADP as acceptor"/>
    <property type="evidence" value="ECO:0007669"/>
    <property type="project" value="InterPro"/>
</dbReference>
<sequence>MTLSDNQLLFIDGEYRQASNGAIFPVANPMTGQSLYSCAAATVDDYSQAIEHAHAAFKSWSETPPSARRLILLKAADILETYLDKDAPQILSVEVSAVKSWVQLNINAAANILRDTAGLATQIKGEIIPADRPGTMILVERCPVGVVFAISPWNAPASHCVNLTARAIACPLICGNTVVLKPSEFSPKSQHLVVRALTEAGLPPGCLNFLPSSTSDAPAVTEFTVKHPKVLRVNFTGSDRVGRVIAGWAATCLKQCVLELGGKAPVLVLEDANIENAVDAVVFGALSNNGQICMSTERVIVHSSILNSFKAALVDRTLAIKCGNHEDDASVSISGLYTASSCSRIADLVHQAVSDGAKLLTGDCVPSGPNKSILAPHILANVTPEMSIFQKETFGPIICITEAQSDDEAVNLANNSEFSLCASIFSQDIMRALRVAKQVRAGSCHINGPTVYIEAPLPNGGTGGSSGYGRFGGMAGVEEFTERKIVSLAQPGMKYNV</sequence>